<sequence>MVSFPDLLVGDATYRNLHFERPQRSEFQRQMQITFKTAKERHRHRQRNHQRRPAETSDRPSNPARLME</sequence>
<protein>
    <submittedName>
        <fullName evidence="2">Uncharacterized protein</fullName>
    </submittedName>
</protein>
<feature type="region of interest" description="Disordered" evidence="1">
    <location>
        <begin position="37"/>
        <end position="68"/>
    </location>
</feature>
<dbReference type="AlphaFoldDB" id="A0AAW2EL74"/>
<keyword evidence="3" id="KW-1185">Reference proteome</keyword>
<proteinExistence type="predicted"/>
<gene>
    <name evidence="2" type="ORF">PUN28_016937</name>
</gene>
<comment type="caution">
    <text evidence="2">The sequence shown here is derived from an EMBL/GenBank/DDBJ whole genome shotgun (WGS) entry which is preliminary data.</text>
</comment>
<feature type="compositionally biased region" description="Basic residues" evidence="1">
    <location>
        <begin position="39"/>
        <end position="51"/>
    </location>
</feature>
<dbReference type="Proteomes" id="UP001430953">
    <property type="component" value="Unassembled WGS sequence"/>
</dbReference>
<evidence type="ECO:0000313" key="3">
    <source>
        <dbReference type="Proteomes" id="UP001430953"/>
    </source>
</evidence>
<dbReference type="EMBL" id="JADYXP020000020">
    <property type="protein sequence ID" value="KAL0103922.1"/>
    <property type="molecule type" value="Genomic_DNA"/>
</dbReference>
<name>A0AAW2EL74_9HYME</name>
<reference evidence="2 3" key="1">
    <citation type="submission" date="2023-03" db="EMBL/GenBank/DDBJ databases">
        <title>High recombination rates correlate with genetic variation in Cardiocondyla obscurior ants.</title>
        <authorList>
            <person name="Errbii M."/>
        </authorList>
    </citation>
    <scope>NUCLEOTIDE SEQUENCE [LARGE SCALE GENOMIC DNA]</scope>
    <source>
        <strain evidence="2">Alpha-2009</strain>
        <tissue evidence="2">Whole body</tissue>
    </source>
</reference>
<accession>A0AAW2EL74</accession>
<evidence type="ECO:0000313" key="2">
    <source>
        <dbReference type="EMBL" id="KAL0103922.1"/>
    </source>
</evidence>
<evidence type="ECO:0000256" key="1">
    <source>
        <dbReference type="SAM" id="MobiDB-lite"/>
    </source>
</evidence>
<organism evidence="2 3">
    <name type="scientific">Cardiocondyla obscurior</name>
    <dbReference type="NCBI Taxonomy" id="286306"/>
    <lineage>
        <taxon>Eukaryota</taxon>
        <taxon>Metazoa</taxon>
        <taxon>Ecdysozoa</taxon>
        <taxon>Arthropoda</taxon>
        <taxon>Hexapoda</taxon>
        <taxon>Insecta</taxon>
        <taxon>Pterygota</taxon>
        <taxon>Neoptera</taxon>
        <taxon>Endopterygota</taxon>
        <taxon>Hymenoptera</taxon>
        <taxon>Apocrita</taxon>
        <taxon>Aculeata</taxon>
        <taxon>Formicoidea</taxon>
        <taxon>Formicidae</taxon>
        <taxon>Myrmicinae</taxon>
        <taxon>Cardiocondyla</taxon>
    </lineage>
</organism>